<dbReference type="SUPFAM" id="SSF52540">
    <property type="entry name" value="P-loop containing nucleoside triphosphate hydrolases"/>
    <property type="match status" value="1"/>
</dbReference>
<reference evidence="2 3" key="1">
    <citation type="journal article" date="2007" name="Genome Res.">
        <title>Genome characteristics of facultatively symbiotic Frankia sp. strains reflect host range and host plant biogeography.</title>
        <authorList>
            <person name="Normand P."/>
            <person name="Lapierre P."/>
            <person name="Tisa L.S."/>
            <person name="Gogarten J.P."/>
            <person name="Alloisio N."/>
            <person name="Bagnarol E."/>
            <person name="Bassi C.A."/>
            <person name="Berry A.M."/>
            <person name="Bickhart D.M."/>
            <person name="Choisne N."/>
            <person name="Couloux A."/>
            <person name="Cournoyer B."/>
            <person name="Cruveiller S."/>
            <person name="Daubin V."/>
            <person name="Demange N."/>
            <person name="Francino M.P."/>
            <person name="Goltsman E."/>
            <person name="Huang Y."/>
            <person name="Kopp O.R."/>
            <person name="Labarre L."/>
            <person name="Lapidus A."/>
            <person name="Lavire C."/>
            <person name="Marechal J."/>
            <person name="Martinez M."/>
            <person name="Mastronunzio J.E."/>
            <person name="Mullin B.C."/>
            <person name="Niemann J."/>
            <person name="Pujic P."/>
            <person name="Rawnsley T."/>
            <person name="Rouy Z."/>
            <person name="Schenowitz C."/>
            <person name="Sellstedt A."/>
            <person name="Tavares F."/>
            <person name="Tomkins J.P."/>
            <person name="Vallenet D."/>
            <person name="Valverde C."/>
            <person name="Wall L.G."/>
            <person name="Wang Y."/>
            <person name="Medigue C."/>
            <person name="Benson D.R."/>
        </authorList>
    </citation>
    <scope>NUCLEOTIDE SEQUENCE [LARGE SCALE GENOMIC DNA]</scope>
    <source>
        <strain evidence="3">DSM 45986 / CECT 9034 / ACN14a</strain>
    </source>
</reference>
<dbReference type="HOGENOM" id="CLU_035897_0_0_11"/>
<evidence type="ECO:0000256" key="1">
    <source>
        <dbReference type="SAM" id="MobiDB-lite"/>
    </source>
</evidence>
<gene>
    <name evidence="2" type="ordered locus">FRAAL4496</name>
</gene>
<feature type="compositionally biased region" description="Low complexity" evidence="1">
    <location>
        <begin position="470"/>
        <end position="481"/>
    </location>
</feature>
<dbReference type="STRING" id="326424.FRAAL4496"/>
<feature type="region of interest" description="Disordered" evidence="1">
    <location>
        <begin position="470"/>
        <end position="491"/>
    </location>
</feature>
<proteinExistence type="predicted"/>
<evidence type="ECO:0000313" key="3">
    <source>
        <dbReference type="Proteomes" id="UP000000657"/>
    </source>
</evidence>
<dbReference type="eggNOG" id="ENOG502Z8GV">
    <property type="taxonomic scope" value="Bacteria"/>
</dbReference>
<dbReference type="InterPro" id="IPR059206">
    <property type="entry name" value="Sll1717-like"/>
</dbReference>
<evidence type="ECO:0000313" key="2">
    <source>
        <dbReference type="EMBL" id="CAJ63138.1"/>
    </source>
</evidence>
<sequence>MEVQTRTMRRRSAERVLMVDLARLSFGAAAAERDIRRGLDSYFIESSAYNQVNSGMKTILVANRGAGKSAIFKTMAHRQRDAGRSVIELAPEDYSYEFLSSAMTRELDGSWAKLGAYATAWKYLILVLIMKELTRRHGRLRRGAESQIHTYLRDHHAGGATSAFDSFVSYLRRIESVKIGRYEAGVRTRELQYLYKLQEIEHLLPPLVRLCERSRVTVVVDELDRGWDASEDAQAFVAGLFQACMSINDLSPHLRICMSLRQELYDSIPAIYDDAQKFRDLIEVISWDEEGLWKMIAGRIRHTVPDLRSRSDDDCWGAVFTRPVWSFRYMTDRSLCRPREIIQYCSHALDHARTHSSRKSVRIAPRDIQAVESTYSAERSRDIAAEYRFQHPGLLGVFQTFRAGPPVWSRAELELFLLDLATGAVHTAPEARSWVDSREPEVILEVLWNVGFLVPAGDIAADREQVPVGAASQQAAGAGQTRRPRRPRPALHGVTEFTIHPMFHRYVVDR</sequence>
<dbReference type="EMBL" id="CT573213">
    <property type="protein sequence ID" value="CAJ63138.1"/>
    <property type="molecule type" value="Genomic_DNA"/>
</dbReference>
<protein>
    <submittedName>
        <fullName evidence="2">Uncharacterized protein</fullName>
    </submittedName>
</protein>
<keyword evidence="3" id="KW-1185">Reference proteome</keyword>
<dbReference type="Proteomes" id="UP000000657">
    <property type="component" value="Chromosome"/>
</dbReference>
<organism evidence="2 3">
    <name type="scientific">Frankia alni (strain DSM 45986 / CECT 9034 / ACN14a)</name>
    <dbReference type="NCBI Taxonomy" id="326424"/>
    <lineage>
        <taxon>Bacteria</taxon>
        <taxon>Bacillati</taxon>
        <taxon>Actinomycetota</taxon>
        <taxon>Actinomycetes</taxon>
        <taxon>Frankiales</taxon>
        <taxon>Frankiaceae</taxon>
        <taxon>Frankia</taxon>
    </lineage>
</organism>
<dbReference type="KEGG" id="fal:FRAAL4496"/>
<dbReference type="NCBIfam" id="NF047389">
    <property type="entry name" value="ATPase_Sll1717"/>
    <property type="match status" value="1"/>
</dbReference>
<dbReference type="InterPro" id="IPR027417">
    <property type="entry name" value="P-loop_NTPase"/>
</dbReference>
<name>Q0RH93_FRAAA</name>
<dbReference type="AlphaFoldDB" id="Q0RH93"/>
<accession>Q0RH93</accession>